<reference evidence="2 4" key="2">
    <citation type="submission" date="2018-11" db="EMBL/GenBank/DDBJ databases">
        <authorList>
            <consortium name="Pathogen Informatics"/>
        </authorList>
    </citation>
    <scope>NUCLEOTIDE SEQUENCE [LARGE SCALE GENOMIC DNA]</scope>
</reference>
<evidence type="ECO:0000313" key="4">
    <source>
        <dbReference type="Proteomes" id="UP000274756"/>
    </source>
</evidence>
<dbReference type="WBParaSite" id="DME_0000083501-mRNA-1">
    <property type="protein sequence ID" value="DME_0000083501-mRNA-1"/>
    <property type="gene ID" value="DME_0000083501"/>
</dbReference>
<gene>
    <name evidence="2" type="ORF">DME_LOCUS5195</name>
</gene>
<organism evidence="3 5">
    <name type="scientific">Dracunculus medinensis</name>
    <name type="common">Guinea worm</name>
    <dbReference type="NCBI Taxonomy" id="318479"/>
    <lineage>
        <taxon>Eukaryota</taxon>
        <taxon>Metazoa</taxon>
        <taxon>Ecdysozoa</taxon>
        <taxon>Nematoda</taxon>
        <taxon>Chromadorea</taxon>
        <taxon>Rhabditida</taxon>
        <taxon>Spirurina</taxon>
        <taxon>Dracunculoidea</taxon>
        <taxon>Dracunculidae</taxon>
        <taxon>Dracunculus</taxon>
    </lineage>
</organism>
<dbReference type="EMBL" id="UYYG01001151">
    <property type="protein sequence ID" value="VDN55222.1"/>
    <property type="molecule type" value="Genomic_DNA"/>
</dbReference>
<name>A0A0N4U2D7_DRAME</name>
<keyword evidence="1" id="KW-0812">Transmembrane</keyword>
<dbReference type="Proteomes" id="UP000038040">
    <property type="component" value="Unplaced"/>
</dbReference>
<proteinExistence type="predicted"/>
<accession>A0A0N4U2D7</accession>
<dbReference type="AlphaFoldDB" id="A0A0N4U2D7"/>
<keyword evidence="4" id="KW-1185">Reference proteome</keyword>
<feature type="transmembrane region" description="Helical" evidence="1">
    <location>
        <begin position="124"/>
        <end position="143"/>
    </location>
</feature>
<protein>
    <submittedName>
        <fullName evidence="2 5">Uncharacterized protein</fullName>
    </submittedName>
</protein>
<keyword evidence="1" id="KW-1133">Transmembrane helix</keyword>
<evidence type="ECO:0000313" key="3">
    <source>
        <dbReference type="Proteomes" id="UP000038040"/>
    </source>
</evidence>
<evidence type="ECO:0000256" key="1">
    <source>
        <dbReference type="SAM" id="Phobius"/>
    </source>
</evidence>
<dbReference type="Proteomes" id="UP000274756">
    <property type="component" value="Unassembled WGS sequence"/>
</dbReference>
<reference evidence="5" key="1">
    <citation type="submission" date="2017-02" db="UniProtKB">
        <authorList>
            <consortium name="WormBaseParasite"/>
        </authorList>
    </citation>
    <scope>IDENTIFICATION</scope>
</reference>
<evidence type="ECO:0000313" key="2">
    <source>
        <dbReference type="EMBL" id="VDN55222.1"/>
    </source>
</evidence>
<keyword evidence="1" id="KW-0472">Membrane</keyword>
<evidence type="ECO:0000313" key="5">
    <source>
        <dbReference type="WBParaSite" id="DME_0000083501-mRNA-1"/>
    </source>
</evidence>
<sequence length="144" mass="16038">MAVGCYEKTNLRLLNDDFTWGGDVINFGGEAQPVSSVTANATSINTNTSLWNLSNYCDTIAITTATDITNITNSVNTTIATTISTINTNDHFANHCFPRTATSPHKNSNLFWLNQFSTTELVRFFSNLFTITSIFISFIVHIWR</sequence>